<proteinExistence type="predicted"/>
<evidence type="ECO:0000313" key="3">
    <source>
        <dbReference type="Proteomes" id="UP000075635"/>
    </source>
</evidence>
<dbReference type="Proteomes" id="UP000075635">
    <property type="component" value="Unassembled WGS sequence"/>
</dbReference>
<name>A0A150RX46_SORCE</name>
<feature type="compositionally biased region" description="Low complexity" evidence="1">
    <location>
        <begin position="1"/>
        <end position="12"/>
    </location>
</feature>
<feature type="region of interest" description="Disordered" evidence="1">
    <location>
        <begin position="1"/>
        <end position="23"/>
    </location>
</feature>
<comment type="caution">
    <text evidence="2">The sequence shown here is derived from an EMBL/GenBank/DDBJ whole genome shotgun (WGS) entry which is preliminary data.</text>
</comment>
<evidence type="ECO:0000256" key="1">
    <source>
        <dbReference type="SAM" id="MobiDB-lite"/>
    </source>
</evidence>
<reference evidence="2 3" key="1">
    <citation type="submission" date="2014-02" db="EMBL/GenBank/DDBJ databases">
        <title>The small core and large imbalanced accessory genome model reveals a collaborative survival strategy of Sorangium cellulosum strains in nature.</title>
        <authorList>
            <person name="Han K."/>
            <person name="Peng R."/>
            <person name="Blom J."/>
            <person name="Li Y.-Z."/>
        </authorList>
    </citation>
    <scope>NUCLEOTIDE SEQUENCE [LARGE SCALE GENOMIC DNA]</scope>
    <source>
        <strain evidence="2 3">So0011-07</strain>
    </source>
</reference>
<accession>A0A150RX46</accession>
<dbReference type="AlphaFoldDB" id="A0A150RX46"/>
<gene>
    <name evidence="2" type="ORF">BE17_12875</name>
</gene>
<organism evidence="2 3">
    <name type="scientific">Sorangium cellulosum</name>
    <name type="common">Polyangium cellulosum</name>
    <dbReference type="NCBI Taxonomy" id="56"/>
    <lineage>
        <taxon>Bacteria</taxon>
        <taxon>Pseudomonadati</taxon>
        <taxon>Myxococcota</taxon>
        <taxon>Polyangia</taxon>
        <taxon>Polyangiales</taxon>
        <taxon>Polyangiaceae</taxon>
        <taxon>Sorangium</taxon>
    </lineage>
</organism>
<evidence type="ECO:0000313" key="2">
    <source>
        <dbReference type="EMBL" id="KYF84804.1"/>
    </source>
</evidence>
<protein>
    <submittedName>
        <fullName evidence="2">Uncharacterized protein</fullName>
    </submittedName>
</protein>
<sequence length="203" mass="21470">MISSPSPVPSSRRSSRPGGRRPLSARAATLARAASILGLCALATCDSLDNVDVEVGGKAVVQPGTVIDDLIAALDFDAFQRIDLSAEFENQGVTKDDVDAVHIVHFTLRVESPADGSFDFLTSASFFAETDGQPRVLIAKMDEVPRGARELSMDVVEGVDLTPYVVAPSMRITSEARVSGRPDVETTIAADVLLDVDVNVPGC</sequence>
<dbReference type="EMBL" id="JEMB01001844">
    <property type="protein sequence ID" value="KYF84804.1"/>
    <property type="molecule type" value="Genomic_DNA"/>
</dbReference>